<evidence type="ECO:0000313" key="10">
    <source>
        <dbReference type="Proteomes" id="UP001304650"/>
    </source>
</evidence>
<proteinExistence type="inferred from homology"/>
<evidence type="ECO:0000256" key="7">
    <source>
        <dbReference type="RuleBase" id="RU363032"/>
    </source>
</evidence>
<protein>
    <submittedName>
        <fullName evidence="9">Carbohydrate ABC transporter permease</fullName>
    </submittedName>
</protein>
<keyword evidence="6 7" id="KW-0472">Membrane</keyword>
<name>A0AA96RM06_9BACL</name>
<comment type="similarity">
    <text evidence="7">Belongs to the binding-protein-dependent transport system permease family.</text>
</comment>
<organism evidence="9 10">
    <name type="scientific">Paenibacillus roseopurpureus</name>
    <dbReference type="NCBI Taxonomy" id="2918901"/>
    <lineage>
        <taxon>Bacteria</taxon>
        <taxon>Bacillati</taxon>
        <taxon>Bacillota</taxon>
        <taxon>Bacilli</taxon>
        <taxon>Bacillales</taxon>
        <taxon>Paenibacillaceae</taxon>
        <taxon>Paenibacillus</taxon>
    </lineage>
</organism>
<reference evidence="9" key="1">
    <citation type="submission" date="2022-02" db="EMBL/GenBank/DDBJ databases">
        <title>Paenibacillus sp. MBLB1832 Whole Genome Shotgun Sequencing.</title>
        <authorList>
            <person name="Hwang C.Y."/>
            <person name="Cho E.-S."/>
            <person name="Seo M.-J."/>
        </authorList>
    </citation>
    <scope>NUCLEOTIDE SEQUENCE</scope>
    <source>
        <strain evidence="9">MBLB1832</strain>
    </source>
</reference>
<gene>
    <name evidence="9" type="ORF">MJB10_07670</name>
</gene>
<comment type="subcellular location">
    <subcellularLocation>
        <location evidence="1 7">Cell membrane</location>
        <topology evidence="1 7">Multi-pass membrane protein</topology>
    </subcellularLocation>
</comment>
<sequence length="278" mass="31774">MESTYRTRARFNLLIEFLLIGGSLLIVYPFINLVLSSFKKKQELFNPISWPSSVYLGNYAEVFKRVNIIEAFGNTVYICLLTLVLIVIFSSMAGYVISREGKGMYQWILYFFVSGFLIPFQTSMVTLYKLAVWTHLMDTMTWLVLTYAAGSIPFALLIYVGFTKSIPRELEEAAIMDGCSQFRMFWKIIFPLLMPATGTVVAMTIMWYWNDLIGPVLFINDKHKLTLVALVNVFRGEHTTDWGPIFALCVLSSLPLVILFFFTQKYFLQGLIQGAVKG</sequence>
<keyword evidence="10" id="KW-1185">Reference proteome</keyword>
<feature type="transmembrane region" description="Helical" evidence="7">
    <location>
        <begin position="184"/>
        <end position="209"/>
    </location>
</feature>
<dbReference type="InterPro" id="IPR000515">
    <property type="entry name" value="MetI-like"/>
</dbReference>
<dbReference type="KEGG" id="proo:MJB10_07670"/>
<keyword evidence="5 7" id="KW-1133">Transmembrane helix</keyword>
<dbReference type="PANTHER" id="PTHR43744">
    <property type="entry name" value="ABC TRANSPORTER PERMEASE PROTEIN MG189-RELATED-RELATED"/>
    <property type="match status" value="1"/>
</dbReference>
<dbReference type="SUPFAM" id="SSF161098">
    <property type="entry name" value="MetI-like"/>
    <property type="match status" value="1"/>
</dbReference>
<keyword evidence="3" id="KW-1003">Cell membrane</keyword>
<feature type="transmembrane region" description="Helical" evidence="7">
    <location>
        <begin position="75"/>
        <end position="96"/>
    </location>
</feature>
<keyword evidence="2 7" id="KW-0813">Transport</keyword>
<evidence type="ECO:0000256" key="2">
    <source>
        <dbReference type="ARBA" id="ARBA00022448"/>
    </source>
</evidence>
<feature type="transmembrane region" description="Helical" evidence="7">
    <location>
        <begin position="242"/>
        <end position="262"/>
    </location>
</feature>
<dbReference type="RefSeq" id="WP_314803167.1">
    <property type="nucleotide sequence ID" value="NZ_CP130319.1"/>
</dbReference>
<keyword evidence="4 7" id="KW-0812">Transmembrane</keyword>
<dbReference type="PANTHER" id="PTHR43744:SF12">
    <property type="entry name" value="ABC TRANSPORTER PERMEASE PROTEIN MG189-RELATED"/>
    <property type="match status" value="1"/>
</dbReference>
<dbReference type="Gene3D" id="1.10.3720.10">
    <property type="entry name" value="MetI-like"/>
    <property type="match status" value="1"/>
</dbReference>
<dbReference type="GO" id="GO:0005886">
    <property type="term" value="C:plasma membrane"/>
    <property type="evidence" value="ECO:0007669"/>
    <property type="project" value="UniProtKB-SubCell"/>
</dbReference>
<feature type="transmembrane region" description="Helical" evidence="7">
    <location>
        <begin position="140"/>
        <end position="163"/>
    </location>
</feature>
<evidence type="ECO:0000256" key="5">
    <source>
        <dbReference type="ARBA" id="ARBA00022989"/>
    </source>
</evidence>
<dbReference type="Pfam" id="PF00528">
    <property type="entry name" value="BPD_transp_1"/>
    <property type="match status" value="1"/>
</dbReference>
<evidence type="ECO:0000256" key="4">
    <source>
        <dbReference type="ARBA" id="ARBA00022692"/>
    </source>
</evidence>
<feature type="transmembrane region" description="Helical" evidence="7">
    <location>
        <begin position="12"/>
        <end position="31"/>
    </location>
</feature>
<dbReference type="Proteomes" id="UP001304650">
    <property type="component" value="Chromosome"/>
</dbReference>
<dbReference type="CDD" id="cd06261">
    <property type="entry name" value="TM_PBP2"/>
    <property type="match status" value="1"/>
</dbReference>
<evidence type="ECO:0000256" key="6">
    <source>
        <dbReference type="ARBA" id="ARBA00023136"/>
    </source>
</evidence>
<dbReference type="AlphaFoldDB" id="A0AA96RM06"/>
<feature type="transmembrane region" description="Helical" evidence="7">
    <location>
        <begin position="108"/>
        <end position="128"/>
    </location>
</feature>
<dbReference type="PROSITE" id="PS50928">
    <property type="entry name" value="ABC_TM1"/>
    <property type="match status" value="1"/>
</dbReference>
<evidence type="ECO:0000313" key="9">
    <source>
        <dbReference type="EMBL" id="WNR45964.1"/>
    </source>
</evidence>
<evidence type="ECO:0000256" key="3">
    <source>
        <dbReference type="ARBA" id="ARBA00022475"/>
    </source>
</evidence>
<dbReference type="InterPro" id="IPR035906">
    <property type="entry name" value="MetI-like_sf"/>
</dbReference>
<evidence type="ECO:0000256" key="1">
    <source>
        <dbReference type="ARBA" id="ARBA00004651"/>
    </source>
</evidence>
<dbReference type="EMBL" id="CP130319">
    <property type="protein sequence ID" value="WNR45964.1"/>
    <property type="molecule type" value="Genomic_DNA"/>
</dbReference>
<feature type="domain" description="ABC transmembrane type-1" evidence="8">
    <location>
        <begin position="72"/>
        <end position="263"/>
    </location>
</feature>
<accession>A0AA96RM06</accession>
<dbReference type="GO" id="GO:0055085">
    <property type="term" value="P:transmembrane transport"/>
    <property type="evidence" value="ECO:0007669"/>
    <property type="project" value="InterPro"/>
</dbReference>
<evidence type="ECO:0000259" key="8">
    <source>
        <dbReference type="PROSITE" id="PS50928"/>
    </source>
</evidence>